<dbReference type="Pfam" id="PF01022">
    <property type="entry name" value="HTH_5"/>
    <property type="match status" value="1"/>
</dbReference>
<name>A0ABW2JZH0_9BACI</name>
<gene>
    <name evidence="5" type="ORF">ACFQMN_03235</name>
</gene>
<keyword evidence="6" id="KW-1185">Reference proteome</keyword>
<sequence length="342" mass="39899">MNVIQSNYKRRETYHVTIEHSILFECALGIAAITNKPLLDTLEKKDWPTGSFSPALRQELATVEKNNTWKSLLQLLHQESFQTLQQFTDFIDHLPEEQLKFICLPYLGESFQEKRAEASKGQDQSIHYLKKEVEDHPFFAEYISFISSTDPIKLKTHLQTVMNEWYEAVIQPEEQTAVLERDHRAKEKMLANMEPEAFIEWATGGIQYPAEPSVYRVLLIPHMTYRPWNVEADLEGTKVFYYPVSNDSLHSNDPYTPDQFVVQKYKALGDEVRLKIIKYLFEQERTLQELTGLLEMGKSTIHHHLKMLKAARIVESSHSTYRLKKQTIDMMGAELEQFLGRK</sequence>
<dbReference type="SUPFAM" id="SSF46785">
    <property type="entry name" value="Winged helix' DNA-binding domain"/>
    <property type="match status" value="1"/>
</dbReference>
<dbReference type="CDD" id="cd00090">
    <property type="entry name" value="HTH_ARSR"/>
    <property type="match status" value="1"/>
</dbReference>
<evidence type="ECO:0000256" key="1">
    <source>
        <dbReference type="ARBA" id="ARBA00023015"/>
    </source>
</evidence>
<keyword evidence="1" id="KW-0805">Transcription regulation</keyword>
<dbReference type="InterPro" id="IPR051081">
    <property type="entry name" value="HTH_MetalResp_TranReg"/>
</dbReference>
<accession>A0ABW2JZH0</accession>
<keyword evidence="2" id="KW-0238">DNA-binding</keyword>
<evidence type="ECO:0000259" key="4">
    <source>
        <dbReference type="PROSITE" id="PS50987"/>
    </source>
</evidence>
<dbReference type="Gene3D" id="1.10.10.10">
    <property type="entry name" value="Winged helix-like DNA-binding domain superfamily/Winged helix DNA-binding domain"/>
    <property type="match status" value="1"/>
</dbReference>
<dbReference type="RefSeq" id="WP_289215661.1">
    <property type="nucleotide sequence ID" value="NZ_JAPVRC010000003.1"/>
</dbReference>
<feature type="domain" description="HTH arsR-type" evidence="4">
    <location>
        <begin position="249"/>
        <end position="342"/>
    </location>
</feature>
<dbReference type="PROSITE" id="PS50987">
    <property type="entry name" value="HTH_ARSR_2"/>
    <property type="match status" value="1"/>
</dbReference>
<evidence type="ECO:0000256" key="2">
    <source>
        <dbReference type="ARBA" id="ARBA00023125"/>
    </source>
</evidence>
<dbReference type="SMART" id="SM00418">
    <property type="entry name" value="HTH_ARSR"/>
    <property type="match status" value="1"/>
</dbReference>
<dbReference type="EMBL" id="JBHTBY010000001">
    <property type="protein sequence ID" value="MFC7319899.1"/>
    <property type="molecule type" value="Genomic_DNA"/>
</dbReference>
<evidence type="ECO:0000313" key="6">
    <source>
        <dbReference type="Proteomes" id="UP001596494"/>
    </source>
</evidence>
<reference evidence="6" key="1">
    <citation type="journal article" date="2019" name="Int. J. Syst. Evol. Microbiol.">
        <title>The Global Catalogue of Microorganisms (GCM) 10K type strain sequencing project: providing services to taxonomists for standard genome sequencing and annotation.</title>
        <authorList>
            <consortium name="The Broad Institute Genomics Platform"/>
            <consortium name="The Broad Institute Genome Sequencing Center for Infectious Disease"/>
            <person name="Wu L."/>
            <person name="Ma J."/>
        </authorList>
    </citation>
    <scope>NUCLEOTIDE SEQUENCE [LARGE SCALE GENOMIC DNA]</scope>
    <source>
        <strain evidence="6">CCUG 73951</strain>
    </source>
</reference>
<dbReference type="InterPro" id="IPR036390">
    <property type="entry name" value="WH_DNA-bd_sf"/>
</dbReference>
<dbReference type="PRINTS" id="PR00778">
    <property type="entry name" value="HTHARSR"/>
</dbReference>
<organism evidence="5 6">
    <name type="scientific">Halobacillus campisalis</name>
    <dbReference type="NCBI Taxonomy" id="435909"/>
    <lineage>
        <taxon>Bacteria</taxon>
        <taxon>Bacillati</taxon>
        <taxon>Bacillota</taxon>
        <taxon>Bacilli</taxon>
        <taxon>Bacillales</taxon>
        <taxon>Bacillaceae</taxon>
        <taxon>Halobacillus</taxon>
    </lineage>
</organism>
<keyword evidence="3" id="KW-0804">Transcription</keyword>
<proteinExistence type="predicted"/>
<dbReference type="InterPro" id="IPR001845">
    <property type="entry name" value="HTH_ArsR_DNA-bd_dom"/>
</dbReference>
<protein>
    <submittedName>
        <fullName evidence="5">ArsR/SmtB family transcription factor</fullName>
    </submittedName>
</protein>
<dbReference type="InterPro" id="IPR011991">
    <property type="entry name" value="ArsR-like_HTH"/>
</dbReference>
<evidence type="ECO:0000256" key="3">
    <source>
        <dbReference type="ARBA" id="ARBA00023163"/>
    </source>
</evidence>
<dbReference type="PANTHER" id="PTHR33154">
    <property type="entry name" value="TRANSCRIPTIONAL REGULATOR, ARSR FAMILY"/>
    <property type="match status" value="1"/>
</dbReference>
<evidence type="ECO:0000313" key="5">
    <source>
        <dbReference type="EMBL" id="MFC7319899.1"/>
    </source>
</evidence>
<dbReference type="PANTHER" id="PTHR33154:SF18">
    <property type="entry name" value="ARSENICAL RESISTANCE OPERON REPRESSOR"/>
    <property type="match status" value="1"/>
</dbReference>
<dbReference type="InterPro" id="IPR036388">
    <property type="entry name" value="WH-like_DNA-bd_sf"/>
</dbReference>
<comment type="caution">
    <text evidence="5">The sequence shown here is derived from an EMBL/GenBank/DDBJ whole genome shotgun (WGS) entry which is preliminary data.</text>
</comment>
<dbReference type="Proteomes" id="UP001596494">
    <property type="component" value="Unassembled WGS sequence"/>
</dbReference>